<keyword evidence="1" id="KW-0004">4Fe-4S</keyword>
<evidence type="ECO:0000313" key="12">
    <source>
        <dbReference type="Proteomes" id="UP000324479"/>
    </source>
</evidence>
<keyword evidence="7" id="KW-0408">Iron</keyword>
<keyword evidence="12" id="KW-1185">Reference proteome</keyword>
<feature type="region of interest" description="Disordered" evidence="9">
    <location>
        <begin position="444"/>
        <end position="464"/>
    </location>
</feature>
<name>A0A5M6CXE4_9BACT</name>
<dbReference type="AlphaFoldDB" id="A0A5M6CXE4"/>
<reference evidence="11 12" key="1">
    <citation type="submission" date="2019-08" db="EMBL/GenBank/DDBJ databases">
        <authorList>
            <person name="Dhanesh K."/>
            <person name="Kumar G."/>
            <person name="Sasikala C."/>
            <person name="Venkata Ramana C."/>
        </authorList>
    </citation>
    <scope>NUCLEOTIDE SEQUENCE [LARGE SCALE GENOMIC DNA]</scope>
    <source>
        <strain evidence="11 12">JC645</strain>
    </source>
</reference>
<evidence type="ECO:0000256" key="7">
    <source>
        <dbReference type="ARBA" id="ARBA00023004"/>
    </source>
</evidence>
<dbReference type="GO" id="GO:0008616">
    <property type="term" value="P:tRNA queuosine(34) biosynthetic process"/>
    <property type="evidence" value="ECO:0007669"/>
    <property type="project" value="UniProtKB-KW"/>
</dbReference>
<dbReference type="InterPro" id="IPR017900">
    <property type="entry name" value="4Fe4S_Fe_S_CS"/>
</dbReference>
<organism evidence="11 12">
    <name type="scientific">Roseiconus nitratireducens</name>
    <dbReference type="NCBI Taxonomy" id="2605748"/>
    <lineage>
        <taxon>Bacteria</taxon>
        <taxon>Pseudomonadati</taxon>
        <taxon>Planctomycetota</taxon>
        <taxon>Planctomycetia</taxon>
        <taxon>Pirellulales</taxon>
        <taxon>Pirellulaceae</taxon>
        <taxon>Roseiconus</taxon>
    </lineage>
</organism>
<sequence>MTLSGTRHEPSKRTFGVQKHHLISLATPEAESCWSRCGTLWLARGPCVRIDHGGRSKVDGPHQGLRLRLNLSLRPLASRTRPPSIRRTVLSDPSVPNEVPSWLQPLRDLAHQLGFVRIGVAPAVDSQGYSDLVRWIDQGYAADMDYFENRLPAYRHPDGVMPGTKSIMVLAFPYPTELAGDLLVGHGQVARYAWPGDDYHDTIHGKLKKLRRLVLDAAPETRVRGCVDTAPLMERELAMLAGIGWRGKNTLLLNREIGSYFFLACLLLDVDLPCDAPHDSTHCGTCTACLDACPTDAFPRPGVLDASRCISYLTIEHRGPIDPELRSGMGEWVFGCDVCQEVCPWNRKPARRAMSPGSMTSPRSMHPLRQLDLRQFFEMDDQDFRDRFRKTPLWRTRRRGMMRNAAIVFGNQRDASALPLLRKASADPDPVVAEACRWAIDQITSGGSESTLPSRRTDATGQDG</sequence>
<dbReference type="PROSITE" id="PS00198">
    <property type="entry name" value="4FE4S_FER_1"/>
    <property type="match status" value="1"/>
</dbReference>
<dbReference type="EC" id="1.17.99.6" evidence="11"/>
<dbReference type="Proteomes" id="UP000324479">
    <property type="component" value="Unassembled WGS sequence"/>
</dbReference>
<keyword evidence="2" id="KW-0963">Cytoplasm</keyword>
<accession>A0A5M6CXE4</accession>
<dbReference type="GO" id="GO:0051539">
    <property type="term" value="F:4 iron, 4 sulfur cluster binding"/>
    <property type="evidence" value="ECO:0007669"/>
    <property type="project" value="UniProtKB-KW"/>
</dbReference>
<dbReference type="SUPFAM" id="SSF46548">
    <property type="entry name" value="alpha-helical ferredoxin"/>
    <property type="match status" value="1"/>
</dbReference>
<evidence type="ECO:0000313" key="11">
    <source>
        <dbReference type="EMBL" id="KAA5539904.1"/>
    </source>
</evidence>
<dbReference type="InterPro" id="IPR013542">
    <property type="entry name" value="QueG_DUF1730"/>
</dbReference>
<dbReference type="EMBL" id="VWOX01000016">
    <property type="protein sequence ID" value="KAA5539904.1"/>
    <property type="molecule type" value="Genomic_DNA"/>
</dbReference>
<feature type="compositionally biased region" description="Polar residues" evidence="9">
    <location>
        <begin position="444"/>
        <end position="454"/>
    </location>
</feature>
<dbReference type="Gene3D" id="1.25.10.10">
    <property type="entry name" value="Leucine-rich Repeat Variant"/>
    <property type="match status" value="1"/>
</dbReference>
<evidence type="ECO:0000256" key="8">
    <source>
        <dbReference type="ARBA" id="ARBA00023014"/>
    </source>
</evidence>
<dbReference type="InterPro" id="IPR011989">
    <property type="entry name" value="ARM-like"/>
</dbReference>
<keyword evidence="6 11" id="KW-0560">Oxidoreductase</keyword>
<keyword evidence="4" id="KW-0479">Metal-binding</keyword>
<gene>
    <name evidence="11" type="primary">queG</name>
    <name evidence="11" type="ORF">FYK55_22950</name>
</gene>
<dbReference type="InterPro" id="IPR004453">
    <property type="entry name" value="QueG"/>
</dbReference>
<dbReference type="GO" id="GO:0046872">
    <property type="term" value="F:metal ion binding"/>
    <property type="evidence" value="ECO:0007669"/>
    <property type="project" value="UniProtKB-KW"/>
</dbReference>
<keyword evidence="8" id="KW-0411">Iron-sulfur</keyword>
<dbReference type="PROSITE" id="PS51379">
    <property type="entry name" value="4FE4S_FER_2"/>
    <property type="match status" value="1"/>
</dbReference>
<dbReference type="Pfam" id="PF13484">
    <property type="entry name" value="Fer4_16"/>
    <property type="match status" value="1"/>
</dbReference>
<evidence type="ECO:0000256" key="4">
    <source>
        <dbReference type="ARBA" id="ARBA00022723"/>
    </source>
</evidence>
<evidence type="ECO:0000256" key="2">
    <source>
        <dbReference type="ARBA" id="ARBA00022490"/>
    </source>
</evidence>
<keyword evidence="5" id="KW-0671">Queuosine biosynthesis</keyword>
<evidence type="ECO:0000256" key="6">
    <source>
        <dbReference type="ARBA" id="ARBA00023002"/>
    </source>
</evidence>
<evidence type="ECO:0000256" key="1">
    <source>
        <dbReference type="ARBA" id="ARBA00022485"/>
    </source>
</evidence>
<proteinExistence type="predicted"/>
<evidence type="ECO:0000256" key="5">
    <source>
        <dbReference type="ARBA" id="ARBA00022785"/>
    </source>
</evidence>
<evidence type="ECO:0000259" key="10">
    <source>
        <dbReference type="PROSITE" id="PS51379"/>
    </source>
</evidence>
<protein>
    <submittedName>
        <fullName evidence="11">tRNA epoxyqueuosine(34) reductase QueG</fullName>
        <ecNumber evidence="11">1.17.99.6</ecNumber>
    </submittedName>
</protein>
<evidence type="ECO:0000256" key="9">
    <source>
        <dbReference type="SAM" id="MobiDB-lite"/>
    </source>
</evidence>
<dbReference type="Pfam" id="PF08331">
    <property type="entry name" value="QueG_DUF1730"/>
    <property type="match status" value="1"/>
</dbReference>
<feature type="domain" description="4Fe-4S ferredoxin-type" evidence="10">
    <location>
        <begin position="274"/>
        <end position="303"/>
    </location>
</feature>
<dbReference type="PANTHER" id="PTHR30002">
    <property type="entry name" value="EPOXYQUEUOSINE REDUCTASE"/>
    <property type="match status" value="1"/>
</dbReference>
<dbReference type="InterPro" id="IPR017896">
    <property type="entry name" value="4Fe4S_Fe-S-bd"/>
</dbReference>
<dbReference type="NCBIfam" id="TIGR00276">
    <property type="entry name" value="tRNA epoxyqueuosine(34) reductase QueG"/>
    <property type="match status" value="1"/>
</dbReference>
<dbReference type="PANTHER" id="PTHR30002:SF4">
    <property type="entry name" value="EPOXYQUEUOSINE REDUCTASE"/>
    <property type="match status" value="1"/>
</dbReference>
<dbReference type="Gene3D" id="3.30.70.20">
    <property type="match status" value="1"/>
</dbReference>
<comment type="caution">
    <text evidence="11">The sequence shown here is derived from an EMBL/GenBank/DDBJ whole genome shotgun (WGS) entry which is preliminary data.</text>
</comment>
<dbReference type="GO" id="GO:0052693">
    <property type="term" value="F:epoxyqueuosine reductase activity"/>
    <property type="evidence" value="ECO:0007669"/>
    <property type="project" value="UniProtKB-EC"/>
</dbReference>
<keyword evidence="3" id="KW-0819">tRNA processing</keyword>
<evidence type="ECO:0000256" key="3">
    <source>
        <dbReference type="ARBA" id="ARBA00022694"/>
    </source>
</evidence>